<feature type="signal peptide" evidence="1">
    <location>
        <begin position="1"/>
        <end position="20"/>
    </location>
</feature>
<comment type="caution">
    <text evidence="2">The sequence shown here is derived from an EMBL/GenBank/DDBJ whole genome shotgun (WGS) entry which is preliminary data.</text>
</comment>
<name>A0A4U1HQE3_9BURK</name>
<protein>
    <recommendedName>
        <fullName evidence="4">DUF1571 domain-containing protein</fullName>
    </recommendedName>
</protein>
<proteinExistence type="predicted"/>
<dbReference type="AlphaFoldDB" id="A0A4U1HQE3"/>
<keyword evidence="1" id="KW-0732">Signal</keyword>
<dbReference type="Proteomes" id="UP000305539">
    <property type="component" value="Unassembled WGS sequence"/>
</dbReference>
<feature type="chain" id="PRO_5020234265" description="DUF1571 domain-containing protein" evidence="1">
    <location>
        <begin position="21"/>
        <end position="256"/>
    </location>
</feature>
<evidence type="ECO:0000313" key="2">
    <source>
        <dbReference type="EMBL" id="TKC83645.1"/>
    </source>
</evidence>
<evidence type="ECO:0000256" key="1">
    <source>
        <dbReference type="SAM" id="SignalP"/>
    </source>
</evidence>
<evidence type="ECO:0000313" key="3">
    <source>
        <dbReference type="Proteomes" id="UP000305539"/>
    </source>
</evidence>
<accession>A0A4U1HQE3</accession>
<dbReference type="EMBL" id="SWJE01000014">
    <property type="protein sequence ID" value="TKC83645.1"/>
    <property type="molecule type" value="Genomic_DNA"/>
</dbReference>
<dbReference type="OrthoDB" id="8970472at2"/>
<gene>
    <name evidence="2" type="ORF">FAZ69_24120</name>
</gene>
<reference evidence="2 3" key="1">
    <citation type="submission" date="2019-04" db="EMBL/GenBank/DDBJ databases">
        <title>Trinickia sp. 7GSK02, isolated from subtropical forest soil.</title>
        <authorList>
            <person name="Gao Z.-H."/>
            <person name="Qiu L.-H."/>
        </authorList>
    </citation>
    <scope>NUCLEOTIDE SEQUENCE [LARGE SCALE GENOMIC DNA]</scope>
    <source>
        <strain evidence="2 3">7GSK02</strain>
    </source>
</reference>
<organism evidence="2 3">
    <name type="scientific">Trinickia terrae</name>
    <dbReference type="NCBI Taxonomy" id="2571161"/>
    <lineage>
        <taxon>Bacteria</taxon>
        <taxon>Pseudomonadati</taxon>
        <taxon>Pseudomonadota</taxon>
        <taxon>Betaproteobacteria</taxon>
        <taxon>Burkholderiales</taxon>
        <taxon>Burkholderiaceae</taxon>
        <taxon>Trinickia</taxon>
    </lineage>
</organism>
<sequence length="256" mass="28413">MKTASTLAAALAAMSINAAAQSYDSYDAFYAAQPDTVFGVPIKQDIDPNEPTAHVLHSYPDKPGYFTELHAKLEQKALTIELWQNRIVVDGKTYRFARATAFPGEHASNIFPESAEVFVAARANIHPPLVCVEGHGSASGEASSRYQQIFLVMNPLARRPVFLQLPGLLSSCRAVLVTKDGKLAFPKNSYLFDATQESRVGLLMSYYTFENQRFVPALYEIRLRFTRPEVPFQFSVQDKNETASAFAPQMKKAPRG</sequence>
<keyword evidence="3" id="KW-1185">Reference proteome</keyword>
<evidence type="ECO:0008006" key="4">
    <source>
        <dbReference type="Google" id="ProtNLM"/>
    </source>
</evidence>